<dbReference type="Pfam" id="PF21089">
    <property type="entry name" value="PKS_DH_N"/>
    <property type="match status" value="1"/>
</dbReference>
<dbReference type="GO" id="GO:0031177">
    <property type="term" value="F:phosphopantetheine binding"/>
    <property type="evidence" value="ECO:0007669"/>
    <property type="project" value="InterPro"/>
</dbReference>
<dbReference type="GO" id="GO:0004315">
    <property type="term" value="F:3-oxoacyl-[acyl-carrier-protein] synthase activity"/>
    <property type="evidence" value="ECO:0007669"/>
    <property type="project" value="InterPro"/>
</dbReference>
<dbReference type="PROSITE" id="PS52004">
    <property type="entry name" value="KS3_2"/>
    <property type="match status" value="1"/>
</dbReference>
<dbReference type="Pfam" id="PF07993">
    <property type="entry name" value="NAD_binding_4"/>
    <property type="match status" value="1"/>
</dbReference>
<dbReference type="GO" id="GO:0004312">
    <property type="term" value="F:fatty acid synthase activity"/>
    <property type="evidence" value="ECO:0007669"/>
    <property type="project" value="TreeGrafter"/>
</dbReference>
<dbReference type="Proteomes" id="UP000319663">
    <property type="component" value="Unassembled WGS sequence"/>
</dbReference>
<dbReference type="Pfam" id="PF08659">
    <property type="entry name" value="KR"/>
    <property type="match status" value="1"/>
</dbReference>
<feature type="compositionally biased region" description="Low complexity" evidence="10">
    <location>
        <begin position="3444"/>
        <end position="3463"/>
    </location>
</feature>
<name>A0A507QRK5_MONPU</name>
<dbReference type="SUPFAM" id="SSF52777">
    <property type="entry name" value="CoA-dependent acyltransferases"/>
    <property type="match status" value="2"/>
</dbReference>
<keyword evidence="15" id="KW-1185">Reference proteome</keyword>
<organism evidence="14 15">
    <name type="scientific">Monascus purpureus</name>
    <name type="common">Red mold</name>
    <name type="synonym">Monascus anka</name>
    <dbReference type="NCBI Taxonomy" id="5098"/>
    <lineage>
        <taxon>Eukaryota</taxon>
        <taxon>Fungi</taxon>
        <taxon>Dikarya</taxon>
        <taxon>Ascomycota</taxon>
        <taxon>Pezizomycotina</taxon>
        <taxon>Eurotiomycetes</taxon>
        <taxon>Eurotiomycetidae</taxon>
        <taxon>Eurotiales</taxon>
        <taxon>Aspergillaceae</taxon>
        <taxon>Monascus</taxon>
    </lineage>
</organism>
<dbReference type="GO" id="GO:0016491">
    <property type="term" value="F:oxidoreductase activity"/>
    <property type="evidence" value="ECO:0007669"/>
    <property type="project" value="InterPro"/>
</dbReference>
<dbReference type="InterPro" id="IPR020843">
    <property type="entry name" value="ER"/>
</dbReference>
<dbReference type="InterPro" id="IPR011032">
    <property type="entry name" value="GroES-like_sf"/>
</dbReference>
<keyword evidence="3" id="KW-0436">Ligase</keyword>
<dbReference type="GO" id="GO:0008168">
    <property type="term" value="F:methyltransferase activity"/>
    <property type="evidence" value="ECO:0007669"/>
    <property type="project" value="UniProtKB-KW"/>
</dbReference>
<dbReference type="Gene3D" id="3.30.559.10">
    <property type="entry name" value="Chloramphenicol acetyltransferase-like domain"/>
    <property type="match status" value="1"/>
</dbReference>
<dbReference type="Pfam" id="PF23297">
    <property type="entry name" value="ACP_SdgA_C"/>
    <property type="match status" value="1"/>
</dbReference>
<dbReference type="PROSITE" id="PS50075">
    <property type="entry name" value="CARRIER"/>
    <property type="match status" value="2"/>
</dbReference>
<dbReference type="GO" id="GO:0044550">
    <property type="term" value="P:secondary metabolite biosynthetic process"/>
    <property type="evidence" value="ECO:0007669"/>
    <property type="project" value="UniProtKB-ARBA"/>
</dbReference>
<dbReference type="InterPro" id="IPR057326">
    <property type="entry name" value="KR_dom"/>
</dbReference>
<dbReference type="InterPro" id="IPR016035">
    <property type="entry name" value="Acyl_Trfase/lysoPLipase"/>
</dbReference>
<dbReference type="SUPFAM" id="SSF53901">
    <property type="entry name" value="Thiolase-like"/>
    <property type="match status" value="1"/>
</dbReference>
<keyword evidence="6" id="KW-0677">Repeat</keyword>
<evidence type="ECO:0000256" key="9">
    <source>
        <dbReference type="PROSITE-ProRule" id="PRU01363"/>
    </source>
</evidence>
<dbReference type="Gene3D" id="3.30.300.30">
    <property type="match status" value="1"/>
</dbReference>
<evidence type="ECO:0000256" key="1">
    <source>
        <dbReference type="ARBA" id="ARBA00022450"/>
    </source>
</evidence>
<dbReference type="InterPro" id="IPR016036">
    <property type="entry name" value="Malonyl_transacylase_ACP-bd"/>
</dbReference>
<dbReference type="InterPro" id="IPR013120">
    <property type="entry name" value="FAR_NAD-bd"/>
</dbReference>
<dbReference type="Gene3D" id="3.40.50.720">
    <property type="entry name" value="NAD(P)-binding Rossmann-like Domain"/>
    <property type="match status" value="4"/>
</dbReference>
<dbReference type="CDD" id="cd05195">
    <property type="entry name" value="enoyl_red"/>
    <property type="match status" value="1"/>
</dbReference>
<dbReference type="GO" id="GO:0006633">
    <property type="term" value="P:fatty acid biosynthetic process"/>
    <property type="evidence" value="ECO:0007669"/>
    <property type="project" value="InterPro"/>
</dbReference>
<keyword evidence="5" id="KW-0808">Transferase</keyword>
<dbReference type="Gene3D" id="3.40.366.10">
    <property type="entry name" value="Malonyl-Coenzyme A Acyl Carrier Protein, domain 2"/>
    <property type="match status" value="1"/>
</dbReference>
<dbReference type="InterPro" id="IPR049900">
    <property type="entry name" value="PKS_mFAS_DH"/>
</dbReference>
<evidence type="ECO:0000256" key="3">
    <source>
        <dbReference type="ARBA" id="ARBA00022598"/>
    </source>
</evidence>
<dbReference type="Pfam" id="PF02801">
    <property type="entry name" value="Ketoacyl-synt_C"/>
    <property type="match status" value="1"/>
</dbReference>
<dbReference type="InterPro" id="IPR049551">
    <property type="entry name" value="PKS_DH_C"/>
</dbReference>
<dbReference type="InterPro" id="IPR000873">
    <property type="entry name" value="AMP-dep_synth/lig_dom"/>
</dbReference>
<dbReference type="InterPro" id="IPR016039">
    <property type="entry name" value="Thiolase-like"/>
</dbReference>
<dbReference type="SMART" id="SM00829">
    <property type="entry name" value="PKS_ER"/>
    <property type="match status" value="1"/>
</dbReference>
<feature type="domain" description="Carrier" evidence="11">
    <location>
        <begin position="2214"/>
        <end position="2291"/>
    </location>
</feature>
<feature type="domain" description="Ketosynthase family 3 (KS3)" evidence="12">
    <location>
        <begin position="13"/>
        <end position="424"/>
    </location>
</feature>
<keyword evidence="1" id="KW-0596">Phosphopantetheine</keyword>
<dbReference type="SMART" id="SM00826">
    <property type="entry name" value="PKS_DH"/>
    <property type="match status" value="1"/>
</dbReference>
<feature type="active site" description="Proton acceptor; for dehydratase activity" evidence="9">
    <location>
        <position position="938"/>
    </location>
</feature>
<keyword evidence="7" id="KW-0511">Multifunctional enzyme</keyword>
<dbReference type="CDD" id="cd05930">
    <property type="entry name" value="A_NRPS"/>
    <property type="match status" value="1"/>
</dbReference>
<dbReference type="InterPro" id="IPR042104">
    <property type="entry name" value="PKS_dehydratase_sf"/>
</dbReference>
<dbReference type="SMART" id="SM00827">
    <property type="entry name" value="PKS_AT"/>
    <property type="match status" value="1"/>
</dbReference>
<dbReference type="InterPro" id="IPR014030">
    <property type="entry name" value="Ketoacyl_synth_N"/>
</dbReference>
<dbReference type="Pfam" id="PF00668">
    <property type="entry name" value="Condensation"/>
    <property type="match status" value="1"/>
</dbReference>
<dbReference type="PANTHER" id="PTHR43775">
    <property type="entry name" value="FATTY ACID SYNTHASE"/>
    <property type="match status" value="1"/>
</dbReference>
<evidence type="ECO:0000256" key="5">
    <source>
        <dbReference type="ARBA" id="ARBA00022679"/>
    </source>
</evidence>
<evidence type="ECO:0008006" key="16">
    <source>
        <dbReference type="Google" id="ProtNLM"/>
    </source>
</evidence>
<dbReference type="InterPro" id="IPR018201">
    <property type="entry name" value="Ketoacyl_synth_AS"/>
</dbReference>
<evidence type="ECO:0000259" key="11">
    <source>
        <dbReference type="PROSITE" id="PS50075"/>
    </source>
</evidence>
<dbReference type="SUPFAM" id="SSF50129">
    <property type="entry name" value="GroES-like"/>
    <property type="match status" value="1"/>
</dbReference>
<dbReference type="PROSITE" id="PS52019">
    <property type="entry name" value="PKS_MFAS_DH"/>
    <property type="match status" value="1"/>
</dbReference>
<dbReference type="InterPro" id="IPR001227">
    <property type="entry name" value="Ac_transferase_dom_sf"/>
</dbReference>
<dbReference type="PROSITE" id="PS00012">
    <property type="entry name" value="PHOSPHOPANTETHEINE"/>
    <property type="match status" value="1"/>
</dbReference>
<dbReference type="Gene3D" id="3.90.180.10">
    <property type="entry name" value="Medium-chain alcohol dehydrogenases, catalytic domain"/>
    <property type="match status" value="1"/>
</dbReference>
<dbReference type="SUPFAM" id="SSF51735">
    <property type="entry name" value="NAD(P)-binding Rossmann-fold domains"/>
    <property type="match status" value="4"/>
</dbReference>
<evidence type="ECO:0000256" key="10">
    <source>
        <dbReference type="SAM" id="MobiDB-lite"/>
    </source>
</evidence>
<evidence type="ECO:0000313" key="14">
    <source>
        <dbReference type="EMBL" id="TQB69835.1"/>
    </source>
</evidence>
<comment type="similarity">
    <text evidence="8">In the C-terminal section; belongs to the NRP synthetase family.</text>
</comment>
<dbReference type="InterPro" id="IPR036291">
    <property type="entry name" value="NAD(P)-bd_dom_sf"/>
</dbReference>
<dbReference type="Gene3D" id="3.40.47.10">
    <property type="match status" value="1"/>
</dbReference>
<dbReference type="InterPro" id="IPR045851">
    <property type="entry name" value="AMP-bd_C_sf"/>
</dbReference>
<dbReference type="Pfam" id="PF00501">
    <property type="entry name" value="AMP-binding"/>
    <property type="match status" value="1"/>
</dbReference>
<dbReference type="InterPro" id="IPR020807">
    <property type="entry name" value="PKS_DH"/>
</dbReference>
<dbReference type="Gene3D" id="3.30.559.30">
    <property type="entry name" value="Nonribosomal peptide synthetase, condensation domain"/>
    <property type="match status" value="1"/>
</dbReference>
<dbReference type="CDD" id="cd00833">
    <property type="entry name" value="PKS"/>
    <property type="match status" value="1"/>
</dbReference>
<comment type="caution">
    <text evidence="14">The sequence shown here is derived from an EMBL/GenBank/DDBJ whole genome shotgun (WGS) entry which is preliminary data.</text>
</comment>
<evidence type="ECO:0000259" key="12">
    <source>
        <dbReference type="PROSITE" id="PS52004"/>
    </source>
</evidence>
<evidence type="ECO:0000256" key="4">
    <source>
        <dbReference type="ARBA" id="ARBA00022603"/>
    </source>
</evidence>
<dbReference type="STRING" id="5098.A0A507QRK5"/>
<dbReference type="InterPro" id="IPR049552">
    <property type="entry name" value="PKS_DH_N"/>
</dbReference>
<keyword evidence="4" id="KW-0489">Methyltransferase</keyword>
<feature type="compositionally biased region" description="Low complexity" evidence="10">
    <location>
        <begin position="3470"/>
        <end position="3480"/>
    </location>
</feature>
<dbReference type="InterPro" id="IPR050091">
    <property type="entry name" value="PKS_NRPS_Biosynth_Enz"/>
</dbReference>
<evidence type="ECO:0000259" key="13">
    <source>
        <dbReference type="PROSITE" id="PS52019"/>
    </source>
</evidence>
<dbReference type="FunFam" id="3.40.366.10:FF:000002">
    <property type="entry name" value="Probable polyketide synthase 2"/>
    <property type="match status" value="1"/>
</dbReference>
<dbReference type="SMART" id="SM00825">
    <property type="entry name" value="PKS_KS"/>
    <property type="match status" value="1"/>
</dbReference>
<dbReference type="InterPro" id="IPR042099">
    <property type="entry name" value="ANL_N_sf"/>
</dbReference>
<sequence>MAMATSPAHDSQAGLVGITGMACRVPGAKTVHEFWQLMKEPRDLRRKMPADRFNVDGFYHPNGQNKGTLNAPYGYFLDQNLGDFDAGFFGISPKEAEAMDPQQRFALEVVYEALEDAGIPFSQIAGSRTSVYCGSFTNDYGKLIDRDMASYPTYTVTGTGQTILSNRISYFYDLHGESMTVDTACSSSLICLHLGCQSLRNGESDMAIVVGSALHFDPNMFVTMADFGMLSPDGRSRSFDANGKGYARGEGICVVILKRLHDAEESNDRIHAVVRATGANHDGTKNGITLPNPAAQEALMRDVYRRAGISTKDTVYFEAHGTVGHSIYDGRSEPLYIGSVKSVIGHLEGAAGLAAVIKATLSVKNGQILPNMHFIQPNPEIDFKKWNLHVPTRVVDWPADHPCRRASINSFGYGGSNCHVIVEAYSSRNNAPGNYTASDRRYLLPIAAHSEKVGKKVATALRDYLLQHPHVSMADLAYTLSHHRANHEKRSFVSAVSAAEAAACLGDSEKPLVWNTVKQTRRLGFVFTGQGAQWARMGATLLDSSAPFRRAIDEYDRILQSLPDSPDWTVIDELKKSKEESRINKPQFSQPMCTAVQLGLLAQLQEWGIKPSATVGHSSGEIAAAYAAGLISFSSATVISYYRGRYTSQDSSNTPRVPGGMLAVGMTEAEAQKALEHYHGRICVAAINSPSSLTLSGDLDAIRELKETLTQQKLFARSLVVEQAYHSHHMLPFSDVYLQAMEGCAHLAPAQPAAVSMVSSVTGRRLHERAAGPQYWVDNLVSPVRFFDAVTETVFDEADHVQVDAFVEIGPHPALRGPVRQTLASLALEIPYVGTLSRGVDDFQSLLTTAGQLQSLGYPIDMDKVNGYDTCLRQRVDDLPTYPWDHVRYWAETRLATAYLQRKYRHPLLGAPQPDSTSQTNRWRNYLRLKEIPWLAGHRVQGRVIFPAAGYLSLAAEAAYRVQEVGSVSVFRFREVHIKAALELSDNETGTEIIFELRMLAGKVGSRAGEWQFILHSFDAKGNSREHCHGIVSIDNDNTPDALSKTSTLADVTTDLDIAASRTVSDERFYHKLHALGLEYDGPFKLLRGMIESQAGFATATVAAPAPESSGICLLDPGFLDATLHPIFAAVEAELGRPITQAFLPVYVDTLEISGLLLRKPCPADMRVFSRAKRVSGRSLIASVHVYEASETSLLTLKGLELRALGTDLSAENQRSLFQKVRWLPCFDLLSSTRHAADDLASFSMESLLDMFAHQHPNASILYIMSDVGSTFKQLVNGIGLQARTRKRYKDITIFSPSVSTVEELEALKRLGNWPSVSILSEIPSQRSFDLVVACKQMTLPPELVKMNGVLISDARIVPESHNMVRRFQHGHIDCWQKTSPSGRDGAVQPTAVVTTTAPSSRTMQLIGLLEKKGSPITRTTFTELDGVALQDMPETLIVLETLDECFLHQMDSGHSAYFDGMKELLSTHGKRIIWVLEGSAFEPTNPQHAMIYGMLRVARSENELSQIVCLDVAPSSEAPQIFQAMESLLNPQVTAEDEIAARNGMYYIPRLEMDDTLNGKLFNGYGRSPLQAPLAQEQVLQLRSTAIGPRRGLMFDPVSMPALGDDELEIEVKATEIMQKDALEAQRDSSDARYAGGDCAGIVVQKGYNIRDEEFTLGDRVAVIRPLGGSIRNRLRIPAAYCRRLRDDEPFHLAVLWPTSVAMAYYALVHLAHVVPGEIVLVLSAESETGQVILQLAKHLGATVLAIANTMSGKLSLLNSFPDSTVLTLDEITNSSTQTFGRADVILSNHGVNPRWYHGELLGPCGRFIDYSDIEGTTSHIADDSQADEILIHSEVCARIDLDCLLKHRPVLVSEVLEVAHNLVRERIVNIGGKEPKIFSFSQLQLAFDHLASMQDTVPTIITAEDGCQVSVSPPSFGSTPFIFSPDKVYLLVGGLSGLGLELAEWMVLRGARQLAFMSRSGAGNAAATAMLARLAAKGARTTVYRCDVTDFSAVGQCIMQIGPQLGGIFHAAAVIDDCPLQQMSVSQWCRTISPKVRGADNLDRATAGMDLDFFICFSSASAVVGTKAQASYVAGNTYMDALMRSRRQRGLSGTAINIGMVIGIGLVAADAKLEASMKRTGFDPVNEYEFFCLIEEAVQTGRSLTTSDDGNMESFRIVTGARVTGPQCFWHKKPLFRQLAVICDEEEDSPAAKSGKKTDLIPLLRAASDNKARSELVMSTFFETLSKITGVAVDNLIPDKALVSYGLDSLVAMEIRNWFFKTLQVNVAVFEILGSESIASLVSRVVKDIPESLLQAEMSPETVPIAAVKVQLQRASIGKVPRPRHIPMSSYQTRFWFMHQMAEDKSALNVSVTLHLRGQLDIGALSAAFASIRQQNEVLRTAFVMGDEFPEQVVVNKDHYEISIENLSFAANSEQAVSIRIAQLRSRVLDIESGETVSISLLKMAPDRYAIVLIVHHIVTDRGSSKAFLDQLVTSYNDVVSGKSQDAVQIDRRTQYIDFTLWHEHLLHSPEMKPHLEYWIYMFKETPPVSELLPFARPRPQTQSFKTSSLSATLSAPLLARMRRIAARLGSTVPQFIMAALRVLHYRYTQQEDLTIHMVHGDRPHPDVHDMLGNYVNLLPIRYRLESPDITFDALLEQLQHRVWEAMEHAAIPFDMIVREAAVPRSSSHFPLGQLAFNYQSHGHMKNYSTRHFDIGRYETVDIPTACDMSFEAIEDAQGGLKFNLEYSQALYNSDDMDQFLENFLTCLSSSLKDYRQPINEILICGSKERTLLEKCRSQPASDFDSQMDIAQIICHQAVTCPSSVALLDSDGQSMTYSQLVDAAKKVAASIQTCGAKPGDTVGLLATPSVDLLVCMIGIVFSRCAFVAMDPDFPEERLQYMATDSGCALIVTDLEPNGQERRFRQTVINIRSVTSKPPVRSFQLATFEADHPFYVTYTSVCLLFLSQEDTNLQVNTDYWQGSTGKPKGVVMRHRNAQPMLQDIQGEFHFDSHEHFLLATSICFDLSVLQIFTPLLVRATVCISSAATRRDPLLLAQFMKQSSVTFTYFTPSQFAVLVEGAEDELRGCSTWRTAFFCGEVLHPRLARQLYGLQTPAVIYNAYGPCEAMVQITLQRVDRSVSEDQPISIGRPLKHSWCYVMDAGLNPIPAGVIGELCVGGPQVGDSYINRPKESRRAFYPDPFAHSSVRQQSSHIFRTGDMARLNRNGTIDYIGRMAGTTQVKLRGYRLDLLDIEQNILIEDGATGTKDLAAACVVARTLNTSTTGHTLADERQLIAFLVLRDSCVTSPHEVVSRLHRGLSRRLTHFMLPGGYHILPCLPQTIGGKTDRQSLLTMPLNLVYPHLHQHGGKESKSEDEIDAKSVYGWVEQLFRSTLNLKPTHILDAESSFFELGGHSVLLLTVQSAINRKFKVKISLRDIVDEPTPSGVMAHICTMRGIPFELPSKSTSSTGTRTSITPSSTSSEVPFRVTSGSTSPSGATPVMEKIKISEEMMKERLNSTKAVFQIDWDEETLLPVEDRYHIPVGGESAAPQRMTDIFITGVDTFVGIHFLAEVLARSDVTVHIIGTSRRIRHTSVIESLQKYGLLRDSVSSGTVWARARCYHGDMTRPHFGLTTSEFHRLGARIQAIYNLGVYVSLIQKYSNLRTVNTRAILDVIELAACGPHVSTIHHLSTFSVPHLQSWTKSVRIQDSYSLTETPPTDYRPSTSDDHGYIKARWAAEMLLANAADRGFPTCIYRSSMPTASTQTQIPPAENGVIERIVTLMLQTGYVPEPQPEQPDMAVDLVPVNILSSWLYLLSTVPPETDRLRIWHLTNPHPLPFTQILDVIPTLANGPGRGELLSLEAWLERVEKVCSVSQRDQLIWAATTNLLREGHNMFQLDGQSTQLALKRFPEALKCPAVDARYLDQLLSARNL</sequence>
<dbReference type="InterPro" id="IPR020806">
    <property type="entry name" value="PKS_PP-bd"/>
</dbReference>
<evidence type="ECO:0000313" key="15">
    <source>
        <dbReference type="Proteomes" id="UP000319663"/>
    </source>
</evidence>
<dbReference type="InterPro" id="IPR009081">
    <property type="entry name" value="PP-bd_ACP"/>
</dbReference>
<protein>
    <recommendedName>
        <fullName evidence="16">Carrier domain-containing protein</fullName>
    </recommendedName>
</protein>
<evidence type="ECO:0000256" key="6">
    <source>
        <dbReference type="ARBA" id="ARBA00022737"/>
    </source>
</evidence>
<feature type="domain" description="PKS/mFAS DH" evidence="13">
    <location>
        <begin position="906"/>
        <end position="1211"/>
    </location>
</feature>
<dbReference type="InterPro" id="IPR014043">
    <property type="entry name" value="Acyl_transferase_dom"/>
</dbReference>
<dbReference type="EMBL" id="VIFY01000134">
    <property type="protein sequence ID" value="TQB69835.1"/>
    <property type="molecule type" value="Genomic_DNA"/>
</dbReference>
<dbReference type="SUPFAM" id="SSF55048">
    <property type="entry name" value="Probable ACP-binding domain of malonyl-CoA ACP transacylase"/>
    <property type="match status" value="1"/>
</dbReference>
<feature type="region of interest" description="C-terminal hotdog fold" evidence="9">
    <location>
        <begin position="1061"/>
        <end position="1211"/>
    </location>
</feature>
<dbReference type="Gene3D" id="3.30.70.3290">
    <property type="match status" value="1"/>
</dbReference>
<dbReference type="PROSITE" id="PS00606">
    <property type="entry name" value="KS3_1"/>
    <property type="match status" value="1"/>
</dbReference>
<dbReference type="InterPro" id="IPR014031">
    <property type="entry name" value="Ketoacyl_synth_C"/>
</dbReference>
<dbReference type="Pfam" id="PF16197">
    <property type="entry name" value="KAsynt_C_assoc"/>
    <property type="match status" value="1"/>
</dbReference>
<feature type="domain" description="Carrier" evidence="11">
    <location>
        <begin position="3361"/>
        <end position="3436"/>
    </location>
</feature>
<feature type="region of interest" description="Disordered" evidence="10">
    <location>
        <begin position="3443"/>
        <end position="3480"/>
    </location>
</feature>
<dbReference type="Pfam" id="PF00698">
    <property type="entry name" value="Acyl_transf_1"/>
    <property type="match status" value="1"/>
</dbReference>
<dbReference type="InterPro" id="IPR001242">
    <property type="entry name" value="Condensation_dom"/>
</dbReference>
<dbReference type="InterPro" id="IPR036736">
    <property type="entry name" value="ACP-like_sf"/>
</dbReference>
<dbReference type="InterPro" id="IPR023213">
    <property type="entry name" value="CAT-like_dom_sf"/>
</dbReference>
<dbReference type="Gene3D" id="1.10.1200.10">
    <property type="entry name" value="ACP-like"/>
    <property type="match status" value="2"/>
</dbReference>
<dbReference type="GO" id="GO:0032259">
    <property type="term" value="P:methylation"/>
    <property type="evidence" value="ECO:0007669"/>
    <property type="project" value="UniProtKB-KW"/>
</dbReference>
<dbReference type="PANTHER" id="PTHR43775:SF20">
    <property type="entry name" value="HYBRID PKS-NRPS SYNTHETASE APDA"/>
    <property type="match status" value="1"/>
</dbReference>
<dbReference type="InterPro" id="IPR020841">
    <property type="entry name" value="PKS_Beta-ketoAc_synthase_dom"/>
</dbReference>
<dbReference type="Gene3D" id="3.10.129.110">
    <property type="entry name" value="Polyketide synthase dehydratase"/>
    <property type="match status" value="1"/>
</dbReference>
<dbReference type="InterPro" id="IPR032821">
    <property type="entry name" value="PKS_assoc"/>
</dbReference>
<dbReference type="Gene3D" id="3.40.50.12780">
    <property type="entry name" value="N-terminal domain of ligase-like"/>
    <property type="match status" value="1"/>
</dbReference>
<proteinExistence type="inferred from homology"/>
<dbReference type="SUPFAM" id="SSF47336">
    <property type="entry name" value="ACP-like"/>
    <property type="match status" value="2"/>
</dbReference>
<dbReference type="SUPFAM" id="SSF56801">
    <property type="entry name" value="Acetyl-CoA synthetase-like"/>
    <property type="match status" value="1"/>
</dbReference>
<evidence type="ECO:0000256" key="2">
    <source>
        <dbReference type="ARBA" id="ARBA00022553"/>
    </source>
</evidence>
<gene>
    <name evidence="14" type="ORF">MPDQ_001325</name>
</gene>
<dbReference type="InterPro" id="IPR006162">
    <property type="entry name" value="Ppantetheine_attach_site"/>
</dbReference>
<dbReference type="Pfam" id="PF00550">
    <property type="entry name" value="PP-binding"/>
    <property type="match status" value="1"/>
</dbReference>
<dbReference type="GO" id="GO:0016874">
    <property type="term" value="F:ligase activity"/>
    <property type="evidence" value="ECO:0007669"/>
    <property type="project" value="UniProtKB-KW"/>
</dbReference>
<dbReference type="InterPro" id="IPR013968">
    <property type="entry name" value="PKS_KR"/>
</dbReference>
<reference evidence="14 15" key="1">
    <citation type="submission" date="2019-06" db="EMBL/GenBank/DDBJ databases">
        <title>Wine fermentation using esterase from Monascus purpureus.</title>
        <authorList>
            <person name="Geng C."/>
            <person name="Zhang Y."/>
        </authorList>
    </citation>
    <scope>NUCLEOTIDE SEQUENCE [LARGE SCALE GENOMIC DNA]</scope>
    <source>
        <strain evidence="14">HQ1</strain>
    </source>
</reference>
<feature type="active site" description="Proton donor; for dehydratase activity" evidence="9">
    <location>
        <position position="1121"/>
    </location>
</feature>
<dbReference type="Pfam" id="PF14765">
    <property type="entry name" value="PS-DH"/>
    <property type="match status" value="1"/>
</dbReference>
<dbReference type="Pfam" id="PF00109">
    <property type="entry name" value="ketoacyl-synt"/>
    <property type="match status" value="1"/>
</dbReference>
<dbReference type="SMART" id="SM00823">
    <property type="entry name" value="PKS_PP"/>
    <property type="match status" value="2"/>
</dbReference>
<feature type="region of interest" description="N-terminal hotdog fold" evidence="9">
    <location>
        <begin position="906"/>
        <end position="1039"/>
    </location>
</feature>
<accession>A0A507QRK5</accession>
<evidence type="ECO:0000256" key="8">
    <source>
        <dbReference type="ARBA" id="ARBA00029443"/>
    </source>
</evidence>
<keyword evidence="2" id="KW-0597">Phosphoprotein</keyword>
<dbReference type="SUPFAM" id="SSF52151">
    <property type="entry name" value="FabD/lysophospholipase-like"/>
    <property type="match status" value="1"/>
</dbReference>
<dbReference type="SMART" id="SM00822">
    <property type="entry name" value="PKS_KR"/>
    <property type="match status" value="1"/>
</dbReference>
<evidence type="ECO:0000256" key="7">
    <source>
        <dbReference type="ARBA" id="ARBA00023268"/>
    </source>
</evidence>